<dbReference type="OrthoDB" id="9787807at2"/>
<protein>
    <submittedName>
        <fullName evidence="1">Class I SAM-dependent methyltransferase</fullName>
    </submittedName>
</protein>
<gene>
    <name evidence="1" type="ORF">FPL22_11720</name>
</gene>
<accession>A0A556QJF4</accession>
<keyword evidence="1" id="KW-0489">Methyltransferase</keyword>
<evidence type="ECO:0000313" key="2">
    <source>
        <dbReference type="Proteomes" id="UP000315648"/>
    </source>
</evidence>
<reference evidence="1 2" key="1">
    <citation type="submission" date="2019-07" db="EMBL/GenBank/DDBJ databases">
        <title>Description of 53C-WASEF.</title>
        <authorList>
            <person name="Pitt A."/>
            <person name="Hahn M.W."/>
        </authorList>
    </citation>
    <scope>NUCLEOTIDE SEQUENCE [LARGE SCALE GENOMIC DNA]</scope>
    <source>
        <strain evidence="1 2">53C-WASEF</strain>
    </source>
</reference>
<keyword evidence="1" id="KW-0808">Transferase</keyword>
<dbReference type="InterPro" id="IPR029063">
    <property type="entry name" value="SAM-dependent_MTases_sf"/>
</dbReference>
<dbReference type="RefSeq" id="WP_144230560.1">
    <property type="nucleotide sequence ID" value="NZ_CBCRVV010000009.1"/>
</dbReference>
<dbReference type="EMBL" id="VMBG01000002">
    <property type="protein sequence ID" value="TSJ76784.1"/>
    <property type="molecule type" value="Genomic_DNA"/>
</dbReference>
<dbReference type="GO" id="GO:0032259">
    <property type="term" value="P:methylation"/>
    <property type="evidence" value="ECO:0007669"/>
    <property type="project" value="UniProtKB-KW"/>
</dbReference>
<dbReference type="AlphaFoldDB" id="A0A556QJF4"/>
<evidence type="ECO:0000313" key="1">
    <source>
        <dbReference type="EMBL" id="TSJ76784.1"/>
    </source>
</evidence>
<proteinExistence type="predicted"/>
<keyword evidence="2" id="KW-1185">Reference proteome</keyword>
<dbReference type="Proteomes" id="UP000315648">
    <property type="component" value="Unassembled WGS sequence"/>
</dbReference>
<dbReference type="SUPFAM" id="SSF53335">
    <property type="entry name" value="S-adenosyl-L-methionine-dependent methyltransferases"/>
    <property type="match status" value="1"/>
</dbReference>
<dbReference type="GO" id="GO:0008168">
    <property type="term" value="F:methyltransferase activity"/>
    <property type="evidence" value="ECO:0007669"/>
    <property type="project" value="UniProtKB-KW"/>
</dbReference>
<comment type="caution">
    <text evidence="1">The sequence shown here is derived from an EMBL/GenBank/DDBJ whole genome shotgun (WGS) entry which is preliminary data.</text>
</comment>
<organism evidence="1 2">
    <name type="scientific">Rariglobus hedericola</name>
    <dbReference type="NCBI Taxonomy" id="2597822"/>
    <lineage>
        <taxon>Bacteria</taxon>
        <taxon>Pseudomonadati</taxon>
        <taxon>Verrucomicrobiota</taxon>
        <taxon>Opitutia</taxon>
        <taxon>Opitutales</taxon>
        <taxon>Opitutaceae</taxon>
        <taxon>Rariglobus</taxon>
    </lineage>
</organism>
<dbReference type="Gene3D" id="3.40.50.150">
    <property type="entry name" value="Vaccinia Virus protein VP39"/>
    <property type="match status" value="1"/>
</dbReference>
<sequence length="252" mass="27834">MNSLLIPSVSVSSVSPSFELSSVAFFGRSLAEYAKFFPLDVAALRGRAVLDVAAGPSAFTAEATRCGIRATAVDPLYGCSPETLSAHVRLDYARTLRQMRAKPEIFRLKSFASLDEAERERRTAAEIFLADYEAGFLDNRYVGGALPRLPFADGAFDVVLCAHLLFIYERLFDYAFHLAACRELVRVSRDEVRIHPVCGPDGKPYRELGRLRADLAREGIASSVVSVDYEFFRGSDTTLVLRRVARNGLLAL</sequence>
<name>A0A556QJF4_9BACT</name>